<gene>
    <name evidence="2" type="ORF">CDG81_21970</name>
    <name evidence="3" type="ORF">IL38_02880</name>
</gene>
<dbReference type="HOGENOM" id="CLU_051674_2_0_11"/>
<dbReference type="OrthoDB" id="4336046at2"/>
<keyword evidence="1" id="KW-1133">Transmembrane helix</keyword>
<evidence type="ECO:0000313" key="2">
    <source>
        <dbReference type="EMBL" id="ASU80498.1"/>
    </source>
</evidence>
<keyword evidence="1" id="KW-0812">Transmembrane</keyword>
<dbReference type="EMBL" id="JPMV01000009">
    <property type="protein sequence ID" value="KGI82831.1"/>
    <property type="molecule type" value="Genomic_DNA"/>
</dbReference>
<dbReference type="eggNOG" id="COG1277">
    <property type="taxonomic scope" value="Bacteria"/>
</dbReference>
<accession>A0A099DA99</accession>
<organism evidence="2 5">
    <name type="scientific">Actinopolyspora erythraea</name>
    <dbReference type="NCBI Taxonomy" id="414996"/>
    <lineage>
        <taxon>Bacteria</taxon>
        <taxon>Bacillati</taxon>
        <taxon>Actinomycetota</taxon>
        <taxon>Actinomycetes</taxon>
        <taxon>Actinopolysporales</taxon>
        <taxon>Actinopolysporaceae</taxon>
        <taxon>Actinopolyspora</taxon>
    </lineage>
</organism>
<evidence type="ECO:0000313" key="4">
    <source>
        <dbReference type="Proteomes" id="UP000029737"/>
    </source>
</evidence>
<keyword evidence="1" id="KW-0472">Membrane</keyword>
<feature type="transmembrane region" description="Helical" evidence="1">
    <location>
        <begin position="221"/>
        <end position="245"/>
    </location>
</feature>
<feature type="transmembrane region" description="Helical" evidence="1">
    <location>
        <begin position="52"/>
        <end position="69"/>
    </location>
</feature>
<reference evidence="2 5" key="2">
    <citation type="submission" date="2017-08" db="EMBL/GenBank/DDBJ databases">
        <title>The complete genome sequence of moderately halophilic actinomycete Actinopolyspora erythraea YIM 90600, the producer of novel erythromycin, novel actinopolysporins A-C and tubercidin.</title>
        <authorList>
            <person name="Yin M."/>
            <person name="Tang S."/>
        </authorList>
    </citation>
    <scope>NUCLEOTIDE SEQUENCE [LARGE SCALE GENOMIC DNA]</scope>
    <source>
        <strain evidence="2 5">YIM 90600</strain>
    </source>
</reference>
<feature type="transmembrane region" description="Helical" evidence="1">
    <location>
        <begin position="98"/>
        <end position="122"/>
    </location>
</feature>
<keyword evidence="4" id="KW-1185">Reference proteome</keyword>
<dbReference type="Proteomes" id="UP000029737">
    <property type="component" value="Unassembled WGS sequence"/>
</dbReference>
<evidence type="ECO:0000313" key="5">
    <source>
        <dbReference type="Proteomes" id="UP000215043"/>
    </source>
</evidence>
<dbReference type="Proteomes" id="UP000215043">
    <property type="component" value="Chromosome"/>
</dbReference>
<dbReference type="PANTHER" id="PTHR37305:SF1">
    <property type="entry name" value="MEMBRANE PROTEIN"/>
    <property type="match status" value="1"/>
</dbReference>
<reference evidence="3 4" key="1">
    <citation type="journal article" date="2014" name="PLoS ONE">
        <title>Identification and Characterization of a New Erythromycin Biosynthetic Gene Cluster in Actinopolyspora erythraea YIM90600, a Novel Erythronolide-Producing Halophilic Actinomycete Isolated from Salt Field.</title>
        <authorList>
            <person name="Chen D."/>
            <person name="Feng J."/>
            <person name="Huang L."/>
            <person name="Zhang Q."/>
            <person name="Wu J."/>
            <person name="Zhu X."/>
            <person name="Duan Y."/>
            <person name="Xu Z."/>
        </authorList>
    </citation>
    <scope>NUCLEOTIDE SEQUENCE [LARGE SCALE GENOMIC DNA]</scope>
    <source>
        <strain evidence="3 4">YIM90600</strain>
    </source>
</reference>
<dbReference type="KEGG" id="aey:CDG81_21970"/>
<proteinExistence type="predicted"/>
<dbReference type="PANTHER" id="PTHR37305">
    <property type="entry name" value="INTEGRAL MEMBRANE PROTEIN-RELATED"/>
    <property type="match status" value="1"/>
</dbReference>
<dbReference type="AlphaFoldDB" id="A0A099DA99"/>
<sequence>MTLLAVERMKLFTTRSPWWCLAVALALTVGFGTLFAATAPESLTVNVGATQVGGQLGMMVVMVLAALAVTTEYRFGTIKATFQAVPNRNAVMLAKSTVVAALAFVIGELSAFAAWGVCYLIAGNEVLALDAGHEWRNVAGLGLVYAGAALYALAVGMLVRQSAGAISLVLVWALLVESLVQLIPRVGDDIYDWMPFAAANRFLQDGGPATPMTAQMPEPPIGPWASLVYFLAVGIVLLVVGMVTVRKRDA</sequence>
<dbReference type="RefSeq" id="WP_084133783.1">
    <property type="nucleotide sequence ID" value="NZ_CP022752.1"/>
</dbReference>
<protein>
    <submittedName>
        <fullName evidence="3">Membrane protein</fullName>
    </submittedName>
</protein>
<evidence type="ECO:0000313" key="3">
    <source>
        <dbReference type="EMBL" id="KGI82831.1"/>
    </source>
</evidence>
<evidence type="ECO:0000256" key="1">
    <source>
        <dbReference type="SAM" id="Phobius"/>
    </source>
</evidence>
<feature type="transmembrane region" description="Helical" evidence="1">
    <location>
        <begin position="166"/>
        <end position="184"/>
    </location>
</feature>
<feature type="transmembrane region" description="Helical" evidence="1">
    <location>
        <begin position="142"/>
        <end position="159"/>
    </location>
</feature>
<name>A0A099DA99_9ACTN</name>
<dbReference type="EMBL" id="CP022752">
    <property type="protein sequence ID" value="ASU80498.1"/>
    <property type="molecule type" value="Genomic_DNA"/>
</dbReference>